<proteinExistence type="predicted"/>
<reference evidence="1 2" key="1">
    <citation type="journal article" date="2022" name="New Phytol.">
        <title>Ecological generalism drives hyperdiversity of secondary metabolite gene clusters in xylarialean endophytes.</title>
        <authorList>
            <person name="Franco M.E.E."/>
            <person name="Wisecaver J.H."/>
            <person name="Arnold A.E."/>
            <person name="Ju Y.M."/>
            <person name="Slot J.C."/>
            <person name="Ahrendt S."/>
            <person name="Moore L.P."/>
            <person name="Eastman K.E."/>
            <person name="Scott K."/>
            <person name="Konkel Z."/>
            <person name="Mondo S.J."/>
            <person name="Kuo A."/>
            <person name="Hayes R.D."/>
            <person name="Haridas S."/>
            <person name="Andreopoulos B."/>
            <person name="Riley R."/>
            <person name="LaButti K."/>
            <person name="Pangilinan J."/>
            <person name="Lipzen A."/>
            <person name="Amirebrahimi M."/>
            <person name="Yan J."/>
            <person name="Adam C."/>
            <person name="Keymanesh K."/>
            <person name="Ng V."/>
            <person name="Louie K."/>
            <person name="Northen T."/>
            <person name="Drula E."/>
            <person name="Henrissat B."/>
            <person name="Hsieh H.M."/>
            <person name="Youens-Clark K."/>
            <person name="Lutzoni F."/>
            <person name="Miadlikowska J."/>
            <person name="Eastwood D.C."/>
            <person name="Hamelin R.C."/>
            <person name="Grigoriev I.V."/>
            <person name="U'Ren J.M."/>
        </authorList>
    </citation>
    <scope>NUCLEOTIDE SEQUENCE [LARGE SCALE GENOMIC DNA]</scope>
    <source>
        <strain evidence="1 2">CBS 119005</strain>
    </source>
</reference>
<dbReference type="Proteomes" id="UP001497700">
    <property type="component" value="Unassembled WGS sequence"/>
</dbReference>
<keyword evidence="2" id="KW-1185">Reference proteome</keyword>
<protein>
    <submittedName>
        <fullName evidence="1">Uncharacterized protein</fullName>
    </submittedName>
</protein>
<evidence type="ECO:0000313" key="1">
    <source>
        <dbReference type="EMBL" id="KAI4860222.1"/>
    </source>
</evidence>
<comment type="caution">
    <text evidence="1">The sequence shown here is derived from an EMBL/GenBank/DDBJ whole genome shotgun (WGS) entry which is preliminary data.</text>
</comment>
<organism evidence="1 2">
    <name type="scientific">Hypoxylon rubiginosum</name>
    <dbReference type="NCBI Taxonomy" id="110542"/>
    <lineage>
        <taxon>Eukaryota</taxon>
        <taxon>Fungi</taxon>
        <taxon>Dikarya</taxon>
        <taxon>Ascomycota</taxon>
        <taxon>Pezizomycotina</taxon>
        <taxon>Sordariomycetes</taxon>
        <taxon>Xylariomycetidae</taxon>
        <taxon>Xylariales</taxon>
        <taxon>Hypoxylaceae</taxon>
        <taxon>Hypoxylon</taxon>
    </lineage>
</organism>
<dbReference type="EMBL" id="MU393595">
    <property type="protein sequence ID" value="KAI4860222.1"/>
    <property type="molecule type" value="Genomic_DNA"/>
</dbReference>
<sequence length="698" mass="76692">MTLRATSIYVNDLLAQLKTGRPGAKTHADITNNLSAKSVMRAAVGMSARLTGLVNDRISNPLVGISREQLLEQVTTFCKWHGLAEYVHLMRRGALVAQDPAGFEEITGPEALNDEEINVLKRETAYKWKVPWLLYLTIVTCSIGAAVQGWDQEGSNGANLSFPLQFGIGTDSDHDVFLVGLINSAPYIGSSLIGCWLSDPFNASFGRRGTIFISAILCLLTPIGGALTRNWQQLLITRIFLGIGMGIKASTVPIFAAENSPASIRGALVMSWQMWTAFGIFLGCSANLAVGQLGTIAWRLQVGSAFIPAVPLYVKKGRYEDAMKSLLRLRNHPIQAARDLYAIHAQVEIEAEAISKSTYAKRFVQLFTIPRVRRATLASFVVMIGQQMCGINIIAFYSSSVFKEAGTSDFNALLASWGFGLVNFLFAWPAIWTIDTFGRRSLLLFTFPNMAWSLLAAGLCTLIPKSSQIHLGLVALFIYVFAVFYSPGEGPVPFTYSAEVFPLSHREVGMSWAVATCLFWAAVLSITFPKILAATGVLGAFCLYAGFNVAAFIMIFLWMPETKQRTLEELDYVFAVPTSVFIKYNSTKVVPWWYKRYILWNRDATLEPLYHFDRPDDTTSSPPVIVVYDNSPDYSDTGATVDTKEYVTALSSSAATATGADAVTTIAQAEREAAAFRRSSWHGRGAHRHPAAEDAYPL</sequence>
<name>A0ACB9YLY5_9PEZI</name>
<evidence type="ECO:0000313" key="2">
    <source>
        <dbReference type="Proteomes" id="UP001497700"/>
    </source>
</evidence>
<accession>A0ACB9YLY5</accession>
<gene>
    <name evidence="1" type="ORF">F4820DRAFT_465943</name>
</gene>